<evidence type="ECO:0000256" key="3">
    <source>
        <dbReference type="ARBA" id="ARBA00022741"/>
    </source>
</evidence>
<dbReference type="SUPFAM" id="SSF52540">
    <property type="entry name" value="P-loop containing nucleoside triphosphate hydrolases"/>
    <property type="match status" value="1"/>
</dbReference>
<evidence type="ECO:0000256" key="1">
    <source>
        <dbReference type="ARBA" id="ARBA00004651"/>
    </source>
</evidence>
<protein>
    <submittedName>
        <fullName evidence="11">ATP-binding cassette domain-containing protein</fullName>
    </submittedName>
</protein>
<dbReference type="InterPro" id="IPR003593">
    <property type="entry name" value="AAA+_ATPase"/>
</dbReference>
<keyword evidence="3" id="KW-0547">Nucleotide-binding</keyword>
<proteinExistence type="predicted"/>
<evidence type="ECO:0000256" key="7">
    <source>
        <dbReference type="SAM" id="MobiDB-lite"/>
    </source>
</evidence>
<dbReference type="PROSITE" id="PS50929">
    <property type="entry name" value="ABC_TM1F"/>
    <property type="match status" value="1"/>
</dbReference>
<evidence type="ECO:0000256" key="4">
    <source>
        <dbReference type="ARBA" id="ARBA00022840"/>
    </source>
</evidence>
<evidence type="ECO:0000256" key="6">
    <source>
        <dbReference type="ARBA" id="ARBA00023136"/>
    </source>
</evidence>
<evidence type="ECO:0000256" key="5">
    <source>
        <dbReference type="ARBA" id="ARBA00022989"/>
    </source>
</evidence>
<dbReference type="PANTHER" id="PTHR24221:SF654">
    <property type="entry name" value="ATP-BINDING CASSETTE SUB-FAMILY B MEMBER 6"/>
    <property type="match status" value="1"/>
</dbReference>
<feature type="domain" description="ABC transmembrane type-1" evidence="10">
    <location>
        <begin position="22"/>
        <end position="289"/>
    </location>
</feature>
<evidence type="ECO:0000256" key="2">
    <source>
        <dbReference type="ARBA" id="ARBA00022692"/>
    </source>
</evidence>
<keyword evidence="6 8" id="KW-0472">Membrane</keyword>
<name>A0A398BT43_9RHOB</name>
<accession>A0A398BT43</accession>
<dbReference type="Pfam" id="PF00005">
    <property type="entry name" value="ABC_tran"/>
    <property type="match status" value="1"/>
</dbReference>
<dbReference type="GO" id="GO:0005886">
    <property type="term" value="C:plasma membrane"/>
    <property type="evidence" value="ECO:0007669"/>
    <property type="project" value="UniProtKB-SubCell"/>
</dbReference>
<dbReference type="InterPro" id="IPR017871">
    <property type="entry name" value="ABC_transporter-like_CS"/>
</dbReference>
<dbReference type="Proteomes" id="UP000266649">
    <property type="component" value="Unassembled WGS sequence"/>
</dbReference>
<evidence type="ECO:0000259" key="9">
    <source>
        <dbReference type="PROSITE" id="PS50893"/>
    </source>
</evidence>
<evidence type="ECO:0000313" key="11">
    <source>
        <dbReference type="EMBL" id="RID90376.1"/>
    </source>
</evidence>
<dbReference type="Gene3D" id="1.20.1560.10">
    <property type="entry name" value="ABC transporter type 1, transmembrane domain"/>
    <property type="match status" value="1"/>
</dbReference>
<evidence type="ECO:0000256" key="8">
    <source>
        <dbReference type="SAM" id="Phobius"/>
    </source>
</evidence>
<dbReference type="InterPro" id="IPR027417">
    <property type="entry name" value="P-loop_NTPase"/>
</dbReference>
<dbReference type="GO" id="GO:0140359">
    <property type="term" value="F:ABC-type transporter activity"/>
    <property type="evidence" value="ECO:0007669"/>
    <property type="project" value="InterPro"/>
</dbReference>
<evidence type="ECO:0000313" key="12">
    <source>
        <dbReference type="Proteomes" id="UP000266649"/>
    </source>
</evidence>
<dbReference type="PANTHER" id="PTHR24221">
    <property type="entry name" value="ATP-BINDING CASSETTE SUB-FAMILY B"/>
    <property type="match status" value="1"/>
</dbReference>
<feature type="transmembrane region" description="Helical" evidence="8">
    <location>
        <begin position="134"/>
        <end position="160"/>
    </location>
</feature>
<dbReference type="GO" id="GO:0034040">
    <property type="term" value="F:ATPase-coupled lipid transmembrane transporter activity"/>
    <property type="evidence" value="ECO:0007669"/>
    <property type="project" value="TreeGrafter"/>
</dbReference>
<dbReference type="PROSITE" id="PS00211">
    <property type="entry name" value="ABC_TRANSPORTER_1"/>
    <property type="match status" value="1"/>
</dbReference>
<reference evidence="11 12" key="1">
    <citation type="submission" date="2018-09" db="EMBL/GenBank/DDBJ databases">
        <title>Gemmobacter lutimaris sp. nov., a marine bacterium isolated from tidal flat.</title>
        <authorList>
            <person name="Lee D.W."/>
            <person name="Yoo Y."/>
            <person name="Kim J.-J."/>
            <person name="Kim B.S."/>
        </authorList>
    </citation>
    <scope>NUCLEOTIDE SEQUENCE [LARGE SCALE GENOMIC DNA]</scope>
    <source>
        <strain evidence="11 12">YJ-T1-11</strain>
    </source>
</reference>
<keyword evidence="2 8" id="KW-0812">Transmembrane</keyword>
<comment type="caution">
    <text evidence="11">The sequence shown here is derived from an EMBL/GenBank/DDBJ whole genome shotgun (WGS) entry which is preliminary data.</text>
</comment>
<keyword evidence="4 11" id="KW-0067">ATP-binding</keyword>
<dbReference type="InterPro" id="IPR036640">
    <property type="entry name" value="ABC1_TM_sf"/>
</dbReference>
<keyword evidence="5 8" id="KW-1133">Transmembrane helix</keyword>
<dbReference type="InterPro" id="IPR011527">
    <property type="entry name" value="ABC1_TM_dom"/>
</dbReference>
<feature type="domain" description="ABC transporter" evidence="9">
    <location>
        <begin position="319"/>
        <end position="556"/>
    </location>
</feature>
<dbReference type="SMART" id="SM00382">
    <property type="entry name" value="AAA"/>
    <property type="match status" value="1"/>
</dbReference>
<feature type="region of interest" description="Disordered" evidence="7">
    <location>
        <begin position="558"/>
        <end position="580"/>
    </location>
</feature>
<dbReference type="GO" id="GO:0005524">
    <property type="term" value="F:ATP binding"/>
    <property type="evidence" value="ECO:0007669"/>
    <property type="project" value="UniProtKB-KW"/>
</dbReference>
<dbReference type="EMBL" id="QXXQ01000014">
    <property type="protein sequence ID" value="RID90376.1"/>
    <property type="molecule type" value="Genomic_DNA"/>
</dbReference>
<dbReference type="InterPro" id="IPR003439">
    <property type="entry name" value="ABC_transporter-like_ATP-bd"/>
</dbReference>
<sequence length="580" mass="62385">MMTVTSVFQKARGSYARIWLHSIFIALLALSPFLYMMQVTERVYTSHSWETLGFITVLIGFLMLVWGMLDHYRTNALHAVGYRIDHELRQGIFDAVHRGDRPEAFRAYADIATLRQGLTGSLVESLMDASLAPLFIVVLFILHPVFGLVAIGYILLLALLSARGRSIWKTVRAEQRVPEDQAFAFGMATAARRETIRAMDILPGVRREWAGLEDRASDIVLKGHERAGILDSAIGVLQQAQLVILVGTGATLYLLEQVSATAGMAAFIVMMRGVGPVVAVARNWSVLNEVRMAAERLDAVLSEEPEEPQSPLPDMQGHVACDNLGYAGADGKPVLTGIRFSVPAGSIVGVVGPSGAGKSTLMRLLSGGARPTAGSVKIDGFPLALWPAAQHGPATGYLPQAVDLLPGTIWQNVTRFAPFDPALTPAVTEALRMAGALDIVQGRGRGLDFRLLDGGAPLSGGQRQRIGLARAFYRMPRVVVLDEPNSALDAEGEKNLAYSLTELKRAGSTIFFSTHKANLLGICDYILVIMDGYMHSFSTRDDMLGRLNAAGNPLLAADKEAGAGADQGGDQDAGRVGEQA</sequence>
<dbReference type="Gene3D" id="3.40.50.300">
    <property type="entry name" value="P-loop containing nucleotide triphosphate hydrolases"/>
    <property type="match status" value="1"/>
</dbReference>
<organism evidence="11 12">
    <name type="scientific">Gemmobacter lutimaris</name>
    <dbReference type="NCBI Taxonomy" id="2306023"/>
    <lineage>
        <taxon>Bacteria</taxon>
        <taxon>Pseudomonadati</taxon>
        <taxon>Pseudomonadota</taxon>
        <taxon>Alphaproteobacteria</taxon>
        <taxon>Rhodobacterales</taxon>
        <taxon>Paracoccaceae</taxon>
        <taxon>Gemmobacter</taxon>
    </lineage>
</organism>
<dbReference type="PROSITE" id="PS50893">
    <property type="entry name" value="ABC_TRANSPORTER_2"/>
    <property type="match status" value="1"/>
</dbReference>
<keyword evidence="12" id="KW-1185">Reference proteome</keyword>
<dbReference type="SUPFAM" id="SSF90123">
    <property type="entry name" value="ABC transporter transmembrane region"/>
    <property type="match status" value="1"/>
</dbReference>
<feature type="transmembrane region" description="Helical" evidence="8">
    <location>
        <begin position="49"/>
        <end position="69"/>
    </location>
</feature>
<evidence type="ECO:0000259" key="10">
    <source>
        <dbReference type="PROSITE" id="PS50929"/>
    </source>
</evidence>
<feature type="transmembrane region" description="Helical" evidence="8">
    <location>
        <begin position="18"/>
        <end position="37"/>
    </location>
</feature>
<comment type="subcellular location">
    <subcellularLocation>
        <location evidence="1">Cell membrane</location>
        <topology evidence="1">Multi-pass membrane protein</topology>
    </subcellularLocation>
</comment>
<dbReference type="AlphaFoldDB" id="A0A398BT43"/>
<gene>
    <name evidence="11" type="ORF">D2N39_18605</name>
</gene>
<dbReference type="InterPro" id="IPR039421">
    <property type="entry name" value="Type_1_exporter"/>
</dbReference>
<dbReference type="GO" id="GO:0016887">
    <property type="term" value="F:ATP hydrolysis activity"/>
    <property type="evidence" value="ECO:0007669"/>
    <property type="project" value="InterPro"/>
</dbReference>